<protein>
    <submittedName>
        <fullName evidence="1">Uncharacterized protein</fullName>
    </submittedName>
</protein>
<reference evidence="2" key="2">
    <citation type="submission" date="2015-01" db="EMBL/GenBank/DDBJ databases">
        <title>Evolutionary Origins and Diversification of the Mycorrhizal Mutualists.</title>
        <authorList>
            <consortium name="DOE Joint Genome Institute"/>
            <consortium name="Mycorrhizal Genomics Consortium"/>
            <person name="Kohler A."/>
            <person name="Kuo A."/>
            <person name="Nagy L.G."/>
            <person name="Floudas D."/>
            <person name="Copeland A."/>
            <person name="Barry K.W."/>
            <person name="Cichocki N."/>
            <person name="Veneault-Fourrey C."/>
            <person name="LaButti K."/>
            <person name="Lindquist E.A."/>
            <person name="Lipzen A."/>
            <person name="Lundell T."/>
            <person name="Morin E."/>
            <person name="Murat C."/>
            <person name="Riley R."/>
            <person name="Ohm R."/>
            <person name="Sun H."/>
            <person name="Tunlid A."/>
            <person name="Henrissat B."/>
            <person name="Grigoriev I.V."/>
            <person name="Hibbett D.S."/>
            <person name="Martin F."/>
        </authorList>
    </citation>
    <scope>NUCLEOTIDE SEQUENCE [LARGE SCALE GENOMIC DNA]</scope>
    <source>
        <strain evidence="2">Ve08.2h10</strain>
    </source>
</reference>
<dbReference type="EMBL" id="KN825365">
    <property type="protein sequence ID" value="KIK91646.1"/>
    <property type="molecule type" value="Genomic_DNA"/>
</dbReference>
<reference evidence="1 2" key="1">
    <citation type="submission" date="2014-04" db="EMBL/GenBank/DDBJ databases">
        <authorList>
            <consortium name="DOE Joint Genome Institute"/>
            <person name="Kuo A."/>
            <person name="Kohler A."/>
            <person name="Jargeat P."/>
            <person name="Nagy L.G."/>
            <person name="Floudas D."/>
            <person name="Copeland A."/>
            <person name="Barry K.W."/>
            <person name="Cichocki N."/>
            <person name="Veneault-Fourrey C."/>
            <person name="LaButti K."/>
            <person name="Lindquist E.A."/>
            <person name="Lipzen A."/>
            <person name="Lundell T."/>
            <person name="Morin E."/>
            <person name="Murat C."/>
            <person name="Sun H."/>
            <person name="Tunlid A."/>
            <person name="Henrissat B."/>
            <person name="Grigoriev I.V."/>
            <person name="Hibbett D.S."/>
            <person name="Martin F."/>
            <person name="Nordberg H.P."/>
            <person name="Cantor M.N."/>
            <person name="Hua S.X."/>
        </authorList>
    </citation>
    <scope>NUCLEOTIDE SEQUENCE [LARGE SCALE GENOMIC DNA]</scope>
    <source>
        <strain evidence="1 2">Ve08.2h10</strain>
    </source>
</reference>
<evidence type="ECO:0000313" key="2">
    <source>
        <dbReference type="Proteomes" id="UP000054538"/>
    </source>
</evidence>
<proteinExistence type="predicted"/>
<name>A0A0D0DT58_9AGAM</name>
<dbReference type="AlphaFoldDB" id="A0A0D0DT58"/>
<evidence type="ECO:0000313" key="1">
    <source>
        <dbReference type="EMBL" id="KIK91646.1"/>
    </source>
</evidence>
<dbReference type="OrthoDB" id="4743193at2759"/>
<sequence length="90" mass="10239">VSISTDSINLAVQHLSVKLQNALNHLSQSCLASYTYNNFDVDLKSQVHMAETMNDSLKHLTLWLLFLLIHDILIDDLKCSEDLWHKSALC</sequence>
<accession>A0A0D0DT58</accession>
<organism evidence="1 2">
    <name type="scientific">Paxillus rubicundulus Ve08.2h10</name>
    <dbReference type="NCBI Taxonomy" id="930991"/>
    <lineage>
        <taxon>Eukaryota</taxon>
        <taxon>Fungi</taxon>
        <taxon>Dikarya</taxon>
        <taxon>Basidiomycota</taxon>
        <taxon>Agaricomycotina</taxon>
        <taxon>Agaricomycetes</taxon>
        <taxon>Agaricomycetidae</taxon>
        <taxon>Boletales</taxon>
        <taxon>Paxilineae</taxon>
        <taxon>Paxillaceae</taxon>
        <taxon>Paxillus</taxon>
    </lineage>
</organism>
<dbReference type="Proteomes" id="UP000054538">
    <property type="component" value="Unassembled WGS sequence"/>
</dbReference>
<feature type="non-terminal residue" evidence="1">
    <location>
        <position position="1"/>
    </location>
</feature>
<dbReference type="HOGENOM" id="CLU_179720_0_0_1"/>
<gene>
    <name evidence="1" type="ORF">PAXRUDRAFT_149051</name>
</gene>
<dbReference type="InParanoid" id="A0A0D0DT58"/>
<keyword evidence="2" id="KW-1185">Reference proteome</keyword>
<dbReference type="STRING" id="930991.A0A0D0DT58"/>